<protein>
    <recommendedName>
        <fullName evidence="9">aromatic-amino-acid transaminase</fullName>
        <ecNumber evidence="9">2.6.1.57</ecNumber>
    </recommendedName>
</protein>
<evidence type="ECO:0000256" key="9">
    <source>
        <dbReference type="ARBA" id="ARBA00067014"/>
    </source>
</evidence>
<dbReference type="EMBL" id="CAJPDS010000067">
    <property type="protein sequence ID" value="CAF9933321.1"/>
    <property type="molecule type" value="Genomic_DNA"/>
</dbReference>
<comment type="caution">
    <text evidence="11">The sequence shown here is derived from an EMBL/GenBank/DDBJ whole genome shotgun (WGS) entry which is preliminary data.</text>
</comment>
<sequence length="557" mass="62072">MSPSAIEPQAIADTQAAAFIDRLSVNGVETRRLKAPKIGQGVAAHASSDMFKSLGYGKPKAKRWDHRLSEEARSRKLSPLKSAANYLSTPGLISLGGGLPSSEYFPFEWLDVKVPAPPHFSEYATKELGIVKRIGKYDITDGKSIYDLHVALNYGQATGSAQLLRFITEHTEIVNHPPYDDWQCTMTVGNASSLEIALRMLTTRGDYILTENYTFCSAIETALPLGLKCVGIPMDSEGIIADALDSILDKWDPSAHNKASKPWLLYTIPTGQNPTGSTQSEERRKEIYKVAQKHDLYIIEDEPYYYLQMQPYTGPSSPDVPPPSSHEDFLRQLVPSYLSMDTDGRVMRLDSFSKVIAPGTRTGWITASEQIVERFVRHSEVAIQNPGGISQIILFKLLDETWGHAGYLEWLINLRMEYTGRRNTICEACERWLPQEVAEWSPPMAGMFLWIRILWHKHPAASTKTALEIEEEIFQAGIERGVLIAKGSWSRAEPDAEPSPDDDMFFRLTFAAASSEAIQEAVQRAGETLRVMFGLISDDGGEGEVKEAEKVVQNGRK</sequence>
<keyword evidence="7" id="KW-0663">Pyridoxal phosphate</keyword>
<gene>
    <name evidence="11" type="primary">ARO8_2</name>
    <name evidence="11" type="ORF">HETSPECPRED_008605</name>
</gene>
<dbReference type="SUPFAM" id="SSF53383">
    <property type="entry name" value="PLP-dependent transferases"/>
    <property type="match status" value="1"/>
</dbReference>
<evidence type="ECO:0000259" key="10">
    <source>
        <dbReference type="Pfam" id="PF00155"/>
    </source>
</evidence>
<dbReference type="InterPro" id="IPR015421">
    <property type="entry name" value="PyrdxlP-dep_Trfase_major"/>
</dbReference>
<dbReference type="InterPro" id="IPR004839">
    <property type="entry name" value="Aminotransferase_I/II_large"/>
</dbReference>
<dbReference type="InterPro" id="IPR015424">
    <property type="entry name" value="PyrdxlP-dep_Trfase"/>
</dbReference>
<evidence type="ECO:0000256" key="2">
    <source>
        <dbReference type="ARBA" id="ARBA00004496"/>
    </source>
</evidence>
<dbReference type="GO" id="GO:0006571">
    <property type="term" value="P:tyrosine biosynthetic process"/>
    <property type="evidence" value="ECO:0007669"/>
    <property type="project" value="TreeGrafter"/>
</dbReference>
<dbReference type="Proteomes" id="UP000664521">
    <property type="component" value="Unassembled WGS sequence"/>
</dbReference>
<comment type="subcellular location">
    <subcellularLocation>
        <location evidence="2">Cytoplasm</location>
    </subcellularLocation>
</comment>
<dbReference type="GO" id="GO:0047536">
    <property type="term" value="F:2-aminoadipate transaminase activity"/>
    <property type="evidence" value="ECO:0007669"/>
    <property type="project" value="TreeGrafter"/>
</dbReference>
<dbReference type="GO" id="GO:0008793">
    <property type="term" value="F:aromatic-amino-acid transaminase activity"/>
    <property type="evidence" value="ECO:0007669"/>
    <property type="project" value="TreeGrafter"/>
</dbReference>
<dbReference type="FunFam" id="3.40.640.10:FF:000074">
    <property type="entry name" value="Aromatic amino acid aminotransferase"/>
    <property type="match status" value="1"/>
</dbReference>
<feature type="domain" description="Aminotransferase class I/classII large" evidence="10">
    <location>
        <begin position="153"/>
        <end position="524"/>
    </location>
</feature>
<dbReference type="GO" id="GO:0030170">
    <property type="term" value="F:pyridoxal phosphate binding"/>
    <property type="evidence" value="ECO:0007669"/>
    <property type="project" value="InterPro"/>
</dbReference>
<evidence type="ECO:0000256" key="4">
    <source>
        <dbReference type="ARBA" id="ARBA00022490"/>
    </source>
</evidence>
<evidence type="ECO:0000256" key="5">
    <source>
        <dbReference type="ARBA" id="ARBA00022576"/>
    </source>
</evidence>
<comment type="catalytic activity">
    <reaction evidence="8">
        <text>an aromatic L-alpha-amino acid + 2-oxoglutarate = an aromatic oxo-acid + L-glutamate</text>
        <dbReference type="Rhea" id="RHEA:17533"/>
        <dbReference type="ChEBI" id="CHEBI:16810"/>
        <dbReference type="ChEBI" id="CHEBI:29985"/>
        <dbReference type="ChEBI" id="CHEBI:73309"/>
        <dbReference type="ChEBI" id="CHEBI:84824"/>
        <dbReference type="EC" id="2.6.1.57"/>
    </reaction>
</comment>
<dbReference type="CDD" id="cd00609">
    <property type="entry name" value="AAT_like"/>
    <property type="match status" value="1"/>
</dbReference>
<reference evidence="11" key="1">
    <citation type="submission" date="2021-03" db="EMBL/GenBank/DDBJ databases">
        <authorList>
            <person name="Tagirdzhanova G."/>
        </authorList>
    </citation>
    <scope>NUCLEOTIDE SEQUENCE</scope>
</reference>
<keyword evidence="12" id="KW-1185">Reference proteome</keyword>
<dbReference type="PANTHER" id="PTHR42790:SF21">
    <property type="entry name" value="AROMATIC_AMINOADIPATE AMINOTRANSFERASE 1"/>
    <property type="match status" value="1"/>
</dbReference>
<dbReference type="Gene3D" id="3.40.640.10">
    <property type="entry name" value="Type I PLP-dependent aspartate aminotransferase-like (Major domain)"/>
    <property type="match status" value="1"/>
</dbReference>
<dbReference type="OrthoDB" id="691673at2759"/>
<evidence type="ECO:0000256" key="7">
    <source>
        <dbReference type="ARBA" id="ARBA00022898"/>
    </source>
</evidence>
<evidence type="ECO:0000313" key="12">
    <source>
        <dbReference type="Proteomes" id="UP000664521"/>
    </source>
</evidence>
<dbReference type="GO" id="GO:0009074">
    <property type="term" value="P:aromatic amino acid family catabolic process"/>
    <property type="evidence" value="ECO:0007669"/>
    <property type="project" value="TreeGrafter"/>
</dbReference>
<comment type="similarity">
    <text evidence="3">Belongs to the class-I pyridoxal-phosphate-dependent aminotransferase family.</text>
</comment>
<evidence type="ECO:0000256" key="6">
    <source>
        <dbReference type="ARBA" id="ARBA00022679"/>
    </source>
</evidence>
<organism evidence="11 12">
    <name type="scientific">Heterodermia speciosa</name>
    <dbReference type="NCBI Taxonomy" id="116794"/>
    <lineage>
        <taxon>Eukaryota</taxon>
        <taxon>Fungi</taxon>
        <taxon>Dikarya</taxon>
        <taxon>Ascomycota</taxon>
        <taxon>Pezizomycotina</taxon>
        <taxon>Lecanoromycetes</taxon>
        <taxon>OSLEUM clade</taxon>
        <taxon>Lecanoromycetidae</taxon>
        <taxon>Caliciales</taxon>
        <taxon>Physciaceae</taxon>
        <taxon>Heterodermia</taxon>
    </lineage>
</organism>
<comment type="cofactor">
    <cofactor evidence="1">
        <name>pyridoxal 5'-phosphate</name>
        <dbReference type="ChEBI" id="CHEBI:597326"/>
    </cofactor>
</comment>
<dbReference type="EC" id="2.6.1.57" evidence="9"/>
<proteinExistence type="inferred from homology"/>
<accession>A0A8H3G5C7</accession>
<dbReference type="GO" id="GO:0019878">
    <property type="term" value="P:lysine biosynthetic process via aminoadipic acid"/>
    <property type="evidence" value="ECO:0007669"/>
    <property type="project" value="TreeGrafter"/>
</dbReference>
<evidence type="ECO:0000256" key="3">
    <source>
        <dbReference type="ARBA" id="ARBA00007441"/>
    </source>
</evidence>
<dbReference type="GO" id="GO:0005737">
    <property type="term" value="C:cytoplasm"/>
    <property type="evidence" value="ECO:0007669"/>
    <property type="project" value="UniProtKB-SubCell"/>
</dbReference>
<name>A0A8H3G5C7_9LECA</name>
<keyword evidence="6" id="KW-0808">Transferase</keyword>
<evidence type="ECO:0000313" key="11">
    <source>
        <dbReference type="EMBL" id="CAF9933321.1"/>
    </source>
</evidence>
<dbReference type="Pfam" id="PF00155">
    <property type="entry name" value="Aminotran_1_2"/>
    <property type="match status" value="1"/>
</dbReference>
<dbReference type="InterPro" id="IPR050859">
    <property type="entry name" value="Class-I_PLP-dep_aminotransf"/>
</dbReference>
<dbReference type="AlphaFoldDB" id="A0A8H3G5C7"/>
<evidence type="ECO:0000256" key="8">
    <source>
        <dbReference type="ARBA" id="ARBA00051993"/>
    </source>
</evidence>
<evidence type="ECO:0000256" key="1">
    <source>
        <dbReference type="ARBA" id="ARBA00001933"/>
    </source>
</evidence>
<dbReference type="PANTHER" id="PTHR42790">
    <property type="entry name" value="AMINOTRANSFERASE"/>
    <property type="match status" value="1"/>
</dbReference>
<keyword evidence="5 11" id="KW-0032">Aminotransferase</keyword>
<keyword evidence="4" id="KW-0963">Cytoplasm</keyword>